<reference evidence="2 3" key="1">
    <citation type="submission" date="2019-02" db="EMBL/GenBank/DDBJ databases">
        <title>Deep-cultivation of Planctomycetes and their phenomic and genomic characterization uncovers novel biology.</title>
        <authorList>
            <person name="Wiegand S."/>
            <person name="Jogler M."/>
            <person name="Boedeker C."/>
            <person name="Pinto D."/>
            <person name="Vollmers J."/>
            <person name="Rivas-Marin E."/>
            <person name="Kohn T."/>
            <person name="Peeters S.H."/>
            <person name="Heuer A."/>
            <person name="Rast P."/>
            <person name="Oberbeckmann S."/>
            <person name="Bunk B."/>
            <person name="Jeske O."/>
            <person name="Meyerdierks A."/>
            <person name="Storesund J.E."/>
            <person name="Kallscheuer N."/>
            <person name="Luecker S."/>
            <person name="Lage O.M."/>
            <person name="Pohl T."/>
            <person name="Merkel B.J."/>
            <person name="Hornburger P."/>
            <person name="Mueller R.-W."/>
            <person name="Bruemmer F."/>
            <person name="Labrenz M."/>
            <person name="Spormann A.M."/>
            <person name="Op Den Camp H."/>
            <person name="Overmann J."/>
            <person name="Amann R."/>
            <person name="Jetten M.S.M."/>
            <person name="Mascher T."/>
            <person name="Medema M.H."/>
            <person name="Devos D.P."/>
            <person name="Kaster A.-K."/>
            <person name="Ovreas L."/>
            <person name="Rohde M."/>
            <person name="Galperin M.Y."/>
            <person name="Jogler C."/>
        </authorList>
    </citation>
    <scope>NUCLEOTIDE SEQUENCE [LARGE SCALE GENOMIC DNA]</scope>
    <source>
        <strain evidence="2 3">Pla108</strain>
    </source>
</reference>
<dbReference type="EMBL" id="SJPR01000001">
    <property type="protein sequence ID" value="TWT99689.1"/>
    <property type="molecule type" value="Genomic_DNA"/>
</dbReference>
<evidence type="ECO:0000313" key="3">
    <source>
        <dbReference type="Proteomes" id="UP000317421"/>
    </source>
</evidence>
<name>A0A5C6AJ84_9BACT</name>
<gene>
    <name evidence="2" type="ORF">Pla108_06320</name>
</gene>
<organism evidence="2 3">
    <name type="scientific">Botrimarina colliarenosi</name>
    <dbReference type="NCBI Taxonomy" id="2528001"/>
    <lineage>
        <taxon>Bacteria</taxon>
        <taxon>Pseudomonadati</taxon>
        <taxon>Planctomycetota</taxon>
        <taxon>Planctomycetia</taxon>
        <taxon>Pirellulales</taxon>
        <taxon>Lacipirellulaceae</taxon>
        <taxon>Botrimarina</taxon>
    </lineage>
</organism>
<dbReference type="RefSeq" id="WP_197526201.1">
    <property type="nucleotide sequence ID" value="NZ_SJPR01000001.1"/>
</dbReference>
<keyword evidence="3" id="KW-1185">Reference proteome</keyword>
<evidence type="ECO:0000313" key="2">
    <source>
        <dbReference type="EMBL" id="TWT99689.1"/>
    </source>
</evidence>
<dbReference type="AlphaFoldDB" id="A0A5C6AJ84"/>
<dbReference type="Proteomes" id="UP000317421">
    <property type="component" value="Unassembled WGS sequence"/>
</dbReference>
<dbReference type="Gene3D" id="1.20.1260.10">
    <property type="match status" value="1"/>
</dbReference>
<dbReference type="NCBIfam" id="TIGR02284">
    <property type="entry name" value="PA2169 family four-helix-bundle protein"/>
    <property type="match status" value="1"/>
</dbReference>
<sequence>MAEQSPKSTLRREPHVNCHCCYWSERRNAQEAPRAASDERRFGQGLDECADLVDNPKAKSAFTEIAKSRLENADQLGRQIEWNDELEAEDGSYLAAMHRAWVKVREACSSDSLQTVLSEAERGEDQIKEAYEDALKDVGTSPIAGLIAEQYQGVKKVHDRVRDLRDAKKGDCCG</sequence>
<evidence type="ECO:0000259" key="1">
    <source>
        <dbReference type="Pfam" id="PF09537"/>
    </source>
</evidence>
<dbReference type="InterPro" id="IPR012347">
    <property type="entry name" value="Ferritin-like"/>
</dbReference>
<comment type="caution">
    <text evidence="2">The sequence shown here is derived from an EMBL/GenBank/DDBJ whole genome shotgun (WGS) entry which is preliminary data.</text>
</comment>
<accession>A0A5C6AJ84</accession>
<protein>
    <recommendedName>
        <fullName evidence="1">DUF2383 domain-containing protein</fullName>
    </recommendedName>
</protein>
<dbReference type="Pfam" id="PF09537">
    <property type="entry name" value="DUF2383"/>
    <property type="match status" value="1"/>
</dbReference>
<dbReference type="InterPro" id="IPR019052">
    <property type="entry name" value="DUF2383"/>
</dbReference>
<feature type="domain" description="DUF2383" evidence="1">
    <location>
        <begin position="44"/>
        <end position="137"/>
    </location>
</feature>
<dbReference type="InterPro" id="IPR011971">
    <property type="entry name" value="CHP02284"/>
</dbReference>
<proteinExistence type="predicted"/>